<dbReference type="GO" id="GO:0016887">
    <property type="term" value="F:ATP hydrolysis activity"/>
    <property type="evidence" value="ECO:0007669"/>
    <property type="project" value="InterPro"/>
</dbReference>
<dbReference type="PROSITE" id="PS00674">
    <property type="entry name" value="AAA"/>
    <property type="match status" value="1"/>
</dbReference>
<name>A0A926L2S4_9ACTN</name>
<evidence type="ECO:0000313" key="7">
    <source>
        <dbReference type="EMBL" id="MBD0421487.1"/>
    </source>
</evidence>
<feature type="compositionally biased region" description="Pro residues" evidence="5">
    <location>
        <begin position="81"/>
        <end position="99"/>
    </location>
</feature>
<dbReference type="SUPFAM" id="SSF52540">
    <property type="entry name" value="P-loop containing nucleoside triphosphate hydrolases"/>
    <property type="match status" value="1"/>
</dbReference>
<dbReference type="SMART" id="SM00382">
    <property type="entry name" value="AAA"/>
    <property type="match status" value="1"/>
</dbReference>
<keyword evidence="2 4" id="KW-0067">ATP-binding</keyword>
<reference evidence="7" key="2">
    <citation type="submission" date="2020-09" db="EMBL/GenBank/DDBJ databases">
        <authorList>
            <person name="Luo X."/>
        </authorList>
    </citation>
    <scope>NUCLEOTIDE SEQUENCE</scope>
    <source>
        <strain evidence="7">TRM S81-3</strain>
    </source>
</reference>
<dbReference type="Gene3D" id="1.10.8.60">
    <property type="match status" value="1"/>
</dbReference>
<dbReference type="InterPro" id="IPR003959">
    <property type="entry name" value="ATPase_AAA_core"/>
</dbReference>
<dbReference type="Proteomes" id="UP000621210">
    <property type="component" value="Unassembled WGS sequence"/>
</dbReference>
<dbReference type="GO" id="GO:0005524">
    <property type="term" value="F:ATP binding"/>
    <property type="evidence" value="ECO:0007669"/>
    <property type="project" value="UniProtKB-KW"/>
</dbReference>
<accession>A0A926L2S4</accession>
<comment type="similarity">
    <text evidence="4">Belongs to the AAA ATPase family.</text>
</comment>
<feature type="domain" description="AAA+ ATPase" evidence="6">
    <location>
        <begin position="405"/>
        <end position="543"/>
    </location>
</feature>
<organism evidence="7 8">
    <name type="scientific">Streptomyces griseicoloratus</name>
    <dbReference type="NCBI Taxonomy" id="2752516"/>
    <lineage>
        <taxon>Bacteria</taxon>
        <taxon>Bacillati</taxon>
        <taxon>Actinomycetota</taxon>
        <taxon>Actinomycetes</taxon>
        <taxon>Kitasatosporales</taxon>
        <taxon>Streptomycetaceae</taxon>
        <taxon>Streptomyces</taxon>
    </lineage>
</organism>
<keyword evidence="8" id="KW-1185">Reference proteome</keyword>
<evidence type="ECO:0000256" key="3">
    <source>
        <dbReference type="ARBA" id="ARBA00023054"/>
    </source>
</evidence>
<protein>
    <submittedName>
        <fullName evidence="7">ATP-binding protein</fullName>
    </submittedName>
</protein>
<dbReference type="InterPro" id="IPR027417">
    <property type="entry name" value="P-loop_NTPase"/>
</dbReference>
<dbReference type="PANTHER" id="PTHR23077">
    <property type="entry name" value="AAA-FAMILY ATPASE"/>
    <property type="match status" value="1"/>
</dbReference>
<feature type="region of interest" description="Disordered" evidence="5">
    <location>
        <begin position="70"/>
        <end position="108"/>
    </location>
</feature>
<dbReference type="Pfam" id="PF00004">
    <property type="entry name" value="AAA"/>
    <property type="match status" value="1"/>
</dbReference>
<proteinExistence type="inferred from homology"/>
<gene>
    <name evidence="7" type="ORF">H0H10_20395</name>
</gene>
<evidence type="ECO:0000259" key="6">
    <source>
        <dbReference type="SMART" id="SM00382"/>
    </source>
</evidence>
<dbReference type="AlphaFoldDB" id="A0A926L2S4"/>
<dbReference type="PANTHER" id="PTHR23077:SF198">
    <property type="entry name" value="ATP-DEPENDENT ZINC METALLOPROTEASE FTSH"/>
    <property type="match status" value="1"/>
</dbReference>
<dbReference type="InterPro" id="IPR050168">
    <property type="entry name" value="AAA_ATPase_domain"/>
</dbReference>
<keyword evidence="1 4" id="KW-0547">Nucleotide-binding</keyword>
<dbReference type="InterPro" id="IPR003960">
    <property type="entry name" value="ATPase_AAA_CS"/>
</dbReference>
<dbReference type="InterPro" id="IPR003593">
    <property type="entry name" value="AAA+_ATPase"/>
</dbReference>
<keyword evidence="3" id="KW-0175">Coiled coil</keyword>
<comment type="caution">
    <text evidence="7">The sequence shown here is derived from an EMBL/GenBank/DDBJ whole genome shotgun (WGS) entry which is preliminary data.</text>
</comment>
<reference evidence="7" key="1">
    <citation type="submission" date="2020-09" db="EMBL/GenBank/DDBJ databases">
        <title>Streptomyces grisecoloratus sp. nov., isolated from cotton soil.</title>
        <authorList>
            <person name="Xing L."/>
        </authorList>
    </citation>
    <scope>NUCLEOTIDE SEQUENCE</scope>
    <source>
        <strain evidence="7">TRM S81-3</strain>
    </source>
</reference>
<evidence type="ECO:0000256" key="2">
    <source>
        <dbReference type="ARBA" id="ARBA00022840"/>
    </source>
</evidence>
<evidence type="ECO:0000256" key="4">
    <source>
        <dbReference type="RuleBase" id="RU003651"/>
    </source>
</evidence>
<evidence type="ECO:0000256" key="5">
    <source>
        <dbReference type="SAM" id="MobiDB-lite"/>
    </source>
</evidence>
<evidence type="ECO:0000256" key="1">
    <source>
        <dbReference type="ARBA" id="ARBA00022741"/>
    </source>
</evidence>
<dbReference type="EMBL" id="JACVQF010000199">
    <property type="protein sequence ID" value="MBD0421487.1"/>
    <property type="molecule type" value="Genomic_DNA"/>
</dbReference>
<dbReference type="Gene3D" id="3.40.50.300">
    <property type="entry name" value="P-loop containing nucleotide triphosphate hydrolases"/>
    <property type="match status" value="1"/>
</dbReference>
<evidence type="ECO:0000313" key="8">
    <source>
        <dbReference type="Proteomes" id="UP000621210"/>
    </source>
</evidence>
<dbReference type="RefSeq" id="WP_188182447.1">
    <property type="nucleotide sequence ID" value="NZ_JACVQF010000199.1"/>
</dbReference>
<dbReference type="FunFam" id="3.40.50.300:FF:001025">
    <property type="entry name" value="ATPase family, AAA domain-containing 2B"/>
    <property type="match status" value="1"/>
</dbReference>
<sequence length="624" mass="68740">MTRPLRLATTDHDGRMALIAAAGDRTLREVLGSCEVWLLDPLDEELLDRPWGDFAPVCVLRGGLPPGTPLFAPPGITSLTKPPPAGPPPPPPGAPPAPADAPGDHPDRITDAEAVRLAYWPHIEHVASLLRSRLPVLVISEKLVVTHLWEEMVTLAECRGIRIDDDTDDDAGPPAEDPVAGMASMSAASVNLRQRRLARLRAQLEDLKEGDVIVLTHLDLLAGSADLGRHAEARELVELLYAFPDQLVLAFADPTLPLPDVLAERFSARVSISGLPPKVRTPETRETLLGRALVTREEADTFEGFQAPEFYKHVAGMNPVRLRQAMRYAHEKHRTQPKRATLQDLRETLLTFKAQQSSNFEVPNVTLADIGGYEEVKDEIRQTLAIISGAQSLPDDMEEVRSELVPRGIIFYGPPGTGKTLFAKAIANGMNATIQVVSGPEVTDMYVGESERKVREIFASARRSAPSVIVFDEIDAITMERSNRPDGGSRAGNSVVAQILTEMDGFRPEVPMLVIGTTNRIDIIDKALLRPSRFRSIAISLPDVAARRAILRHHARRYHIALDDEVLELIAEATAGRNGDELRALMRDAFVGRHMHHVEPDARRLGWLVGRLQQGRLEMISERR</sequence>